<evidence type="ECO:0000256" key="1">
    <source>
        <dbReference type="SAM" id="SignalP"/>
    </source>
</evidence>
<accession>A0AA96GFU0</accession>
<feature type="chain" id="PRO_5041638476" evidence="1">
    <location>
        <begin position="25"/>
        <end position="165"/>
    </location>
</feature>
<dbReference type="RefSeq" id="WP_312741022.1">
    <property type="nucleotide sequence ID" value="NZ_CP116968.1"/>
</dbReference>
<protein>
    <submittedName>
        <fullName evidence="2">Uncharacterized protein</fullName>
    </submittedName>
</protein>
<dbReference type="EMBL" id="CP116968">
    <property type="protein sequence ID" value="WNM60367.1"/>
    <property type="molecule type" value="Genomic_DNA"/>
</dbReference>
<evidence type="ECO:0000313" key="2">
    <source>
        <dbReference type="EMBL" id="WNM60367.1"/>
    </source>
</evidence>
<evidence type="ECO:0000313" key="3">
    <source>
        <dbReference type="Proteomes" id="UP001302494"/>
    </source>
</evidence>
<sequence>MHRVLLSVLLSAVFVAVGSTGAFALQSGGVEIGDLETGSVVGQPFTKLDVDLEFNAMEIGGKKVWYPATSILSLVSGATGGRAGRPILFKVTNNMDKEHGFELSADSAFAAPTSMHIKLVLAPGETKYIGIPMSDLTYVTSNNLLNYKCQLHAAHLGGQLLILTK</sequence>
<name>A0AA96GFU0_9BACT</name>
<dbReference type="KEGG" id="nneo:PQG83_11390"/>
<proteinExistence type="predicted"/>
<reference evidence="2 3" key="1">
    <citation type="submission" date="2023-01" db="EMBL/GenBank/DDBJ databases">
        <title>Cultivation and genomic characterization of new, ubiquitous marine nitrite-oxidizing bacteria from the Nitrospirales.</title>
        <authorList>
            <person name="Mueller A.J."/>
            <person name="Daebeler A."/>
            <person name="Herbold C.W."/>
            <person name="Kirkegaard R.H."/>
            <person name="Daims H."/>
        </authorList>
    </citation>
    <scope>NUCLEOTIDE SEQUENCE [LARGE SCALE GENOMIC DNA]</scope>
    <source>
        <strain evidence="2 3">DK</strain>
    </source>
</reference>
<organism evidence="2 3">
    <name type="scientific">Candidatus Nitrospira neomarina</name>
    <dbReference type="NCBI Taxonomy" id="3020899"/>
    <lineage>
        <taxon>Bacteria</taxon>
        <taxon>Pseudomonadati</taxon>
        <taxon>Nitrospirota</taxon>
        <taxon>Nitrospiria</taxon>
        <taxon>Nitrospirales</taxon>
        <taxon>Nitrospiraceae</taxon>
        <taxon>Nitrospira</taxon>
    </lineage>
</organism>
<feature type="signal peptide" evidence="1">
    <location>
        <begin position="1"/>
        <end position="24"/>
    </location>
</feature>
<gene>
    <name evidence="2" type="ORF">PQG83_11390</name>
</gene>
<dbReference type="AlphaFoldDB" id="A0AA96GFU0"/>
<dbReference type="Proteomes" id="UP001302494">
    <property type="component" value="Chromosome"/>
</dbReference>
<keyword evidence="3" id="KW-1185">Reference proteome</keyword>
<keyword evidence="1" id="KW-0732">Signal</keyword>